<evidence type="ECO:0000313" key="2">
    <source>
        <dbReference type="EMBL" id="TNY21583.1"/>
    </source>
</evidence>
<comment type="caution">
    <text evidence="2">The sequence shown here is derived from an EMBL/GenBank/DDBJ whole genome shotgun (WGS) entry which is preliminary data.</text>
</comment>
<feature type="non-terminal residue" evidence="2">
    <location>
        <position position="244"/>
    </location>
</feature>
<evidence type="ECO:0000313" key="3">
    <source>
        <dbReference type="Proteomes" id="UP000311382"/>
    </source>
</evidence>
<dbReference type="OrthoDB" id="5835136at2759"/>
<dbReference type="STRING" id="5288.A0A5C5FXH8"/>
<sequence>MSAHKSLQLHALPGSPKHDLASLDPDSLVAASYLQLLHPGNWALVSTPDPGSSSSPSQPVLHSVNSGGDTWTGSAILHHLVETTPLQLPHLDPNARADARALHALLDASLLPLVLHSLYSLPHNWAFVRSLLVPSLPFPTAFTRPNALRTAARDTVDATHPGWWGLGGEADAEADEERRRKKALLETGIEGIKERGDLARRDGKERVKKTFGEGKIVAAARELFTALESTLASSSTPFFFSSPA</sequence>
<dbReference type="Pfam" id="PF10568">
    <property type="entry name" value="Tom37"/>
    <property type="match status" value="1"/>
</dbReference>
<proteinExistence type="predicted"/>
<protein>
    <recommendedName>
        <fullName evidence="1">Mitochondrial outer membrane transport complex Sam37/metaxin N-terminal domain-containing protein</fullName>
    </recommendedName>
</protein>
<feature type="domain" description="Mitochondrial outer membrane transport complex Sam37/metaxin N-terminal" evidence="1">
    <location>
        <begin position="27"/>
        <end position="149"/>
    </location>
</feature>
<keyword evidence="3" id="KW-1185">Reference proteome</keyword>
<evidence type="ECO:0000259" key="1">
    <source>
        <dbReference type="Pfam" id="PF10568"/>
    </source>
</evidence>
<gene>
    <name evidence="2" type="ORF">DMC30DRAFT_415861</name>
</gene>
<dbReference type="InterPro" id="IPR019564">
    <property type="entry name" value="Sam37/metaxin_N"/>
</dbReference>
<reference evidence="2 3" key="1">
    <citation type="submission" date="2019-03" db="EMBL/GenBank/DDBJ databases">
        <title>Rhodosporidium diobovatum UCD-FST 08-225 genome sequencing, assembly, and annotation.</title>
        <authorList>
            <person name="Fakankun I.U."/>
            <person name="Fristensky B."/>
            <person name="Levin D.B."/>
        </authorList>
    </citation>
    <scope>NUCLEOTIDE SEQUENCE [LARGE SCALE GENOMIC DNA]</scope>
    <source>
        <strain evidence="2 3">UCD-FST 08-225</strain>
    </source>
</reference>
<accession>A0A5C5FXH8</accession>
<dbReference type="Proteomes" id="UP000311382">
    <property type="component" value="Unassembled WGS sequence"/>
</dbReference>
<dbReference type="EMBL" id="SOZI01000040">
    <property type="protein sequence ID" value="TNY21583.1"/>
    <property type="molecule type" value="Genomic_DNA"/>
</dbReference>
<organism evidence="2 3">
    <name type="scientific">Rhodotorula diobovata</name>
    <dbReference type="NCBI Taxonomy" id="5288"/>
    <lineage>
        <taxon>Eukaryota</taxon>
        <taxon>Fungi</taxon>
        <taxon>Dikarya</taxon>
        <taxon>Basidiomycota</taxon>
        <taxon>Pucciniomycotina</taxon>
        <taxon>Microbotryomycetes</taxon>
        <taxon>Sporidiobolales</taxon>
        <taxon>Sporidiobolaceae</taxon>
        <taxon>Rhodotorula</taxon>
    </lineage>
</organism>
<dbReference type="AlphaFoldDB" id="A0A5C5FXH8"/>
<dbReference type="GO" id="GO:0001401">
    <property type="term" value="C:SAM complex"/>
    <property type="evidence" value="ECO:0007669"/>
    <property type="project" value="InterPro"/>
</dbReference>
<name>A0A5C5FXH8_9BASI</name>